<proteinExistence type="predicted"/>
<feature type="chain" id="PRO_5046046831" evidence="2">
    <location>
        <begin position="27"/>
        <end position="218"/>
    </location>
</feature>
<dbReference type="Gene3D" id="2.30.180.10">
    <property type="entry name" value="FAS1 domain"/>
    <property type="match status" value="1"/>
</dbReference>
<dbReference type="RefSeq" id="WP_343977226.1">
    <property type="nucleotide sequence ID" value="NZ_BAAAGK010000149.1"/>
</dbReference>
<evidence type="ECO:0000259" key="3">
    <source>
        <dbReference type="PROSITE" id="PS50213"/>
    </source>
</evidence>
<dbReference type="InterPro" id="IPR050904">
    <property type="entry name" value="Adhesion/Biosynth-related"/>
</dbReference>
<dbReference type="InterPro" id="IPR036378">
    <property type="entry name" value="FAS1_dom_sf"/>
</dbReference>
<dbReference type="SMART" id="SM00554">
    <property type="entry name" value="FAS1"/>
    <property type="match status" value="1"/>
</dbReference>
<gene>
    <name evidence="4" type="ORF">ACFQVD_07875</name>
</gene>
<dbReference type="Proteomes" id="UP001596514">
    <property type="component" value="Unassembled WGS sequence"/>
</dbReference>
<feature type="signal peptide" evidence="2">
    <location>
        <begin position="1"/>
        <end position="26"/>
    </location>
</feature>
<sequence>MKQKSLLASALTVLALSAVPAAQAVAAPARITSPTPAPEETAAPTESMMPGESGSPEPSAMMTEPFGPGCASLPTSGAGSPSEMATQPVATAIASSPDLSTLSKAIEQASLAEKLNSAKDITVFAPTNAAFDKIPKEKLDKLLGDKEKLTKLLGYHVVEGKKTPQDLAEGELTTMEGGTLKVKGSGEEYTVNDAKVVCGDIQTSNAVVYLIDGVLKPK</sequence>
<dbReference type="EMBL" id="JBHTEE010000001">
    <property type="protein sequence ID" value="MFC7600023.1"/>
    <property type="molecule type" value="Genomic_DNA"/>
</dbReference>
<accession>A0ABW2SUP5</accession>
<organism evidence="4 5">
    <name type="scientific">Streptosporangium amethystogenes subsp. fukuiense</name>
    <dbReference type="NCBI Taxonomy" id="698418"/>
    <lineage>
        <taxon>Bacteria</taxon>
        <taxon>Bacillati</taxon>
        <taxon>Actinomycetota</taxon>
        <taxon>Actinomycetes</taxon>
        <taxon>Streptosporangiales</taxon>
        <taxon>Streptosporangiaceae</taxon>
        <taxon>Streptosporangium</taxon>
    </lineage>
</organism>
<evidence type="ECO:0000256" key="1">
    <source>
        <dbReference type="SAM" id="MobiDB-lite"/>
    </source>
</evidence>
<evidence type="ECO:0000256" key="2">
    <source>
        <dbReference type="SAM" id="SignalP"/>
    </source>
</evidence>
<comment type="caution">
    <text evidence="4">The sequence shown here is derived from an EMBL/GenBank/DDBJ whole genome shotgun (WGS) entry which is preliminary data.</text>
</comment>
<feature type="domain" description="FAS1" evidence="3">
    <location>
        <begin position="86"/>
        <end position="215"/>
    </location>
</feature>
<dbReference type="Pfam" id="PF02469">
    <property type="entry name" value="Fasciclin"/>
    <property type="match status" value="1"/>
</dbReference>
<reference evidence="5" key="1">
    <citation type="journal article" date="2019" name="Int. J. Syst. Evol. Microbiol.">
        <title>The Global Catalogue of Microorganisms (GCM) 10K type strain sequencing project: providing services to taxonomists for standard genome sequencing and annotation.</title>
        <authorList>
            <consortium name="The Broad Institute Genomics Platform"/>
            <consortium name="The Broad Institute Genome Sequencing Center for Infectious Disease"/>
            <person name="Wu L."/>
            <person name="Ma J."/>
        </authorList>
    </citation>
    <scope>NUCLEOTIDE SEQUENCE [LARGE SCALE GENOMIC DNA]</scope>
    <source>
        <strain evidence="5">JCM 10083</strain>
    </source>
</reference>
<keyword evidence="5" id="KW-1185">Reference proteome</keyword>
<dbReference type="SUPFAM" id="SSF82153">
    <property type="entry name" value="FAS1 domain"/>
    <property type="match status" value="1"/>
</dbReference>
<protein>
    <submittedName>
        <fullName evidence="4">Fasciclin domain-containing protein</fullName>
    </submittedName>
</protein>
<dbReference type="InterPro" id="IPR000782">
    <property type="entry name" value="FAS1_domain"/>
</dbReference>
<dbReference type="PANTHER" id="PTHR10900">
    <property type="entry name" value="PERIOSTIN-RELATED"/>
    <property type="match status" value="1"/>
</dbReference>
<evidence type="ECO:0000313" key="5">
    <source>
        <dbReference type="Proteomes" id="UP001596514"/>
    </source>
</evidence>
<dbReference type="PROSITE" id="PS50213">
    <property type="entry name" value="FAS1"/>
    <property type="match status" value="1"/>
</dbReference>
<feature type="region of interest" description="Disordered" evidence="1">
    <location>
        <begin position="26"/>
        <end position="59"/>
    </location>
</feature>
<keyword evidence="2" id="KW-0732">Signal</keyword>
<name>A0ABW2SUP5_9ACTN</name>
<dbReference type="PANTHER" id="PTHR10900:SF77">
    <property type="entry name" value="FI19380P1"/>
    <property type="match status" value="1"/>
</dbReference>
<evidence type="ECO:0000313" key="4">
    <source>
        <dbReference type="EMBL" id="MFC7600023.1"/>
    </source>
</evidence>